<dbReference type="PaxDb" id="121845-A0A3Q0JFH8"/>
<evidence type="ECO:0000256" key="3">
    <source>
        <dbReference type="ARBA" id="ARBA00022801"/>
    </source>
</evidence>
<dbReference type="EC" id="3.1.1.-" evidence="7"/>
<dbReference type="AlphaFoldDB" id="A0A3Q0JFH8"/>
<dbReference type="RefSeq" id="XP_026687237.1">
    <property type="nucleotide sequence ID" value="XM_026831436.1"/>
</dbReference>
<dbReference type="GO" id="GO:0009395">
    <property type="term" value="P:phospholipid catabolic process"/>
    <property type="evidence" value="ECO:0007669"/>
    <property type="project" value="TreeGrafter"/>
</dbReference>
<protein>
    <recommendedName>
        <fullName evidence="7">Phospholipase B-like</fullName>
        <ecNumber evidence="7">3.1.1.-</ecNumber>
    </recommendedName>
</protein>
<dbReference type="InterPro" id="IPR007000">
    <property type="entry name" value="PLipase_B-like"/>
</dbReference>
<dbReference type="KEGG" id="dci:103520233"/>
<evidence type="ECO:0000256" key="5">
    <source>
        <dbReference type="ARBA" id="ARBA00023098"/>
    </source>
</evidence>
<feature type="region of interest" description="Disordered" evidence="8">
    <location>
        <begin position="82"/>
        <end position="114"/>
    </location>
</feature>
<reference evidence="10" key="1">
    <citation type="submission" date="2025-08" db="UniProtKB">
        <authorList>
            <consortium name="RefSeq"/>
        </authorList>
    </citation>
    <scope>IDENTIFICATION</scope>
</reference>
<evidence type="ECO:0000313" key="9">
    <source>
        <dbReference type="Proteomes" id="UP000079169"/>
    </source>
</evidence>
<feature type="compositionally biased region" description="Low complexity" evidence="8">
    <location>
        <begin position="87"/>
        <end position="98"/>
    </location>
</feature>
<organism evidence="9 10">
    <name type="scientific">Diaphorina citri</name>
    <name type="common">Asian citrus psyllid</name>
    <dbReference type="NCBI Taxonomy" id="121845"/>
    <lineage>
        <taxon>Eukaryota</taxon>
        <taxon>Metazoa</taxon>
        <taxon>Ecdysozoa</taxon>
        <taxon>Arthropoda</taxon>
        <taxon>Hexapoda</taxon>
        <taxon>Insecta</taxon>
        <taxon>Pterygota</taxon>
        <taxon>Neoptera</taxon>
        <taxon>Paraneoptera</taxon>
        <taxon>Hemiptera</taxon>
        <taxon>Sternorrhyncha</taxon>
        <taxon>Psylloidea</taxon>
        <taxon>Psyllidae</taxon>
        <taxon>Diaphorininae</taxon>
        <taxon>Diaphorina</taxon>
    </lineage>
</organism>
<evidence type="ECO:0000256" key="8">
    <source>
        <dbReference type="SAM" id="MobiDB-lite"/>
    </source>
</evidence>
<dbReference type="Proteomes" id="UP000079169">
    <property type="component" value="Unplaced"/>
</dbReference>
<comment type="function">
    <text evidence="7">Putative phospholipase.</text>
</comment>
<dbReference type="PANTHER" id="PTHR12370">
    <property type="entry name" value="PHOSPHOLIPASE B-RELATED"/>
    <property type="match status" value="1"/>
</dbReference>
<keyword evidence="6" id="KW-0325">Glycoprotein</keyword>
<dbReference type="GO" id="GO:0004620">
    <property type="term" value="F:phospholipase activity"/>
    <property type="evidence" value="ECO:0007669"/>
    <property type="project" value="InterPro"/>
</dbReference>
<dbReference type="GO" id="GO:0005576">
    <property type="term" value="C:extracellular region"/>
    <property type="evidence" value="ECO:0007669"/>
    <property type="project" value="TreeGrafter"/>
</dbReference>
<evidence type="ECO:0000256" key="7">
    <source>
        <dbReference type="RuleBase" id="RU364138"/>
    </source>
</evidence>
<keyword evidence="9" id="KW-1185">Reference proteome</keyword>
<dbReference type="Pfam" id="PF04916">
    <property type="entry name" value="Phospholip_B"/>
    <property type="match status" value="1"/>
</dbReference>
<evidence type="ECO:0000256" key="4">
    <source>
        <dbReference type="ARBA" id="ARBA00022963"/>
    </source>
</evidence>
<evidence type="ECO:0000256" key="1">
    <source>
        <dbReference type="ARBA" id="ARBA00007835"/>
    </source>
</evidence>
<dbReference type="Gene3D" id="3.60.60.30">
    <property type="match status" value="1"/>
</dbReference>
<proteinExistence type="inferred from homology"/>
<dbReference type="GeneID" id="103520233"/>
<name>A0A3Q0JFH8_DIACI</name>
<evidence type="ECO:0000256" key="2">
    <source>
        <dbReference type="ARBA" id="ARBA00022729"/>
    </source>
</evidence>
<accession>A0A3Q0JFH8</accession>
<evidence type="ECO:0000256" key="6">
    <source>
        <dbReference type="ARBA" id="ARBA00023180"/>
    </source>
</evidence>
<keyword evidence="4 7" id="KW-0442">Lipid degradation</keyword>
<feature type="non-terminal residue" evidence="10">
    <location>
        <position position="114"/>
    </location>
</feature>
<keyword evidence="2" id="KW-0732">Signal</keyword>
<feature type="compositionally biased region" description="Basic and acidic residues" evidence="8">
    <location>
        <begin position="102"/>
        <end position="114"/>
    </location>
</feature>
<evidence type="ECO:0000313" key="10">
    <source>
        <dbReference type="RefSeq" id="XP_026687237.1"/>
    </source>
</evidence>
<dbReference type="PANTHER" id="PTHR12370:SF3">
    <property type="entry name" value="PHOSPHOLIPASE B-LIKE 2-RELATED"/>
    <property type="match status" value="1"/>
</dbReference>
<comment type="similarity">
    <text evidence="1 7">Belongs to the phospholipase B-like family.</text>
</comment>
<keyword evidence="3 7" id="KW-0378">Hydrolase</keyword>
<sequence length="114" mass="13654">MLEGALSWQMIQHHWQNTIQKTCNGRQEFCARTRDYLRENMETVRKTAERFDTIDPFWHQVHLFYIQLEGIEVGWRSGIRRSRREYPSSSSAPSSFKSIETNNHEPKPLDQMLR</sequence>
<keyword evidence="5 7" id="KW-0443">Lipid metabolism</keyword>
<gene>
    <name evidence="10" type="primary">LOC103520233</name>
</gene>